<evidence type="ECO:0000256" key="3">
    <source>
        <dbReference type="SAM" id="Phobius"/>
    </source>
</evidence>
<evidence type="ECO:0000256" key="1">
    <source>
        <dbReference type="SAM" id="Coils"/>
    </source>
</evidence>
<keyword evidence="3" id="KW-0812">Transmembrane</keyword>
<dbReference type="AlphaFoldDB" id="A0A6P8YSE6"/>
<evidence type="ECO:0000256" key="2">
    <source>
        <dbReference type="SAM" id="MobiDB-lite"/>
    </source>
</evidence>
<dbReference type="InParanoid" id="A0A6P8YSE6"/>
<accession>A0A6P8YSE6</accession>
<evidence type="ECO:0000313" key="4">
    <source>
        <dbReference type="Proteomes" id="UP000515158"/>
    </source>
</evidence>
<keyword evidence="3" id="KW-0472">Membrane</keyword>
<keyword evidence="1" id="KW-0175">Coiled coil</keyword>
<protein>
    <submittedName>
        <fullName evidence="5">Uncharacterized protein LOC117644790</fullName>
    </submittedName>
</protein>
<dbReference type="OrthoDB" id="10478698at2759"/>
<dbReference type="KEGG" id="tpal:117644790"/>
<keyword evidence="3" id="KW-1133">Transmembrane helix</keyword>
<feature type="transmembrane region" description="Helical" evidence="3">
    <location>
        <begin position="17"/>
        <end position="40"/>
    </location>
</feature>
<reference evidence="5" key="1">
    <citation type="submission" date="2025-08" db="UniProtKB">
        <authorList>
            <consortium name="RefSeq"/>
        </authorList>
    </citation>
    <scope>IDENTIFICATION</scope>
    <source>
        <tissue evidence="5">Total insect</tissue>
    </source>
</reference>
<dbReference type="Proteomes" id="UP000515158">
    <property type="component" value="Unplaced"/>
</dbReference>
<keyword evidence="4" id="KW-1185">Reference proteome</keyword>
<feature type="compositionally biased region" description="Basic residues" evidence="2">
    <location>
        <begin position="401"/>
        <end position="411"/>
    </location>
</feature>
<proteinExistence type="predicted"/>
<dbReference type="GeneID" id="117644790"/>
<gene>
    <name evidence="5" type="primary">LOC117644790</name>
</gene>
<organism evidence="5">
    <name type="scientific">Thrips palmi</name>
    <name type="common">Melon thrips</name>
    <dbReference type="NCBI Taxonomy" id="161013"/>
    <lineage>
        <taxon>Eukaryota</taxon>
        <taxon>Metazoa</taxon>
        <taxon>Ecdysozoa</taxon>
        <taxon>Arthropoda</taxon>
        <taxon>Hexapoda</taxon>
        <taxon>Insecta</taxon>
        <taxon>Pterygota</taxon>
        <taxon>Neoptera</taxon>
        <taxon>Paraneoptera</taxon>
        <taxon>Thysanoptera</taxon>
        <taxon>Terebrantia</taxon>
        <taxon>Thripoidea</taxon>
        <taxon>Thripidae</taxon>
        <taxon>Thrips</taxon>
    </lineage>
</organism>
<name>A0A6P8YSE6_THRPL</name>
<evidence type="ECO:0000313" key="5">
    <source>
        <dbReference type="RefSeq" id="XP_034240300.1"/>
    </source>
</evidence>
<feature type="coiled-coil region" evidence="1">
    <location>
        <begin position="141"/>
        <end position="235"/>
    </location>
</feature>
<sequence length="411" mass="46164">MVDAKSVTKVSKGVERGHILCCCAVVFVCFMLTCLNLYMLSSTRAVLRHLDSRLDAHPRFGALQRQQVQQSPEEAAAAAAALLLQQQPMQLQQAEGADDFILLAPSDLDNAWTTQTGRLLVPVGQPEEDDDGWKQMQVQLAEQSKAQQQHIENLHDKLNDQYRAREELQRDQQDLLREHHELAMQHQRQMAKKDRKLLKEKHRAMHQGAKHKDQLRRYQSEMEDLKKVVEEVQSLDPARAAEPAPTAATAVKAPADSISVDAVVTTLEQKNGGEPVVNKTETVMQMAVPVEAETEPSSSLEHIFSAVFGPNPGTYFFPSYTVGADEVEKSSRAKRDLADVAADMKDRRERRLARLASRSSRFGSRRRRHNQADSGPLMRIDDGQLVPLVETPVVRDDGQGARRRRLAKHRG</sequence>
<feature type="region of interest" description="Disordered" evidence="2">
    <location>
        <begin position="354"/>
        <end position="411"/>
    </location>
</feature>
<dbReference type="RefSeq" id="XP_034240300.1">
    <property type="nucleotide sequence ID" value="XM_034384409.1"/>
</dbReference>